<keyword evidence="4 5" id="KW-0103">Bromodomain</keyword>
<dbReference type="PROSITE" id="PS50014">
    <property type="entry name" value="BROMODOMAIN_2"/>
    <property type="match status" value="1"/>
</dbReference>
<evidence type="ECO:0000256" key="4">
    <source>
        <dbReference type="ARBA" id="ARBA00023117"/>
    </source>
</evidence>
<feature type="region of interest" description="Disordered" evidence="6">
    <location>
        <begin position="261"/>
        <end position="370"/>
    </location>
</feature>
<dbReference type="EMBL" id="AP028922">
    <property type="protein sequence ID" value="BET02795.1"/>
    <property type="molecule type" value="Genomic_DNA"/>
</dbReference>
<keyword evidence="9" id="KW-1185">Reference proteome</keyword>
<reference evidence="8 9" key="1">
    <citation type="submission" date="2023-09" db="EMBL/GenBank/DDBJ databases">
        <title>Nesidiocoris tenuis whole genome shotgun sequence.</title>
        <authorList>
            <person name="Shibata T."/>
            <person name="Shimoda M."/>
            <person name="Kobayashi T."/>
            <person name="Uehara T."/>
        </authorList>
    </citation>
    <scope>NUCLEOTIDE SEQUENCE [LARGE SCALE GENOMIC DNA]</scope>
    <source>
        <strain evidence="8 9">Japan</strain>
    </source>
</reference>
<feature type="compositionally biased region" description="Polar residues" evidence="6">
    <location>
        <begin position="342"/>
        <end position="355"/>
    </location>
</feature>
<dbReference type="PANTHER" id="PTHR23069">
    <property type="entry name" value="AAA DOMAIN-CONTAINING"/>
    <property type="match status" value="1"/>
</dbReference>
<gene>
    <name evidence="8" type="ORF">NTJ_15613</name>
</gene>
<evidence type="ECO:0000313" key="8">
    <source>
        <dbReference type="EMBL" id="BET02795.1"/>
    </source>
</evidence>
<name>A0ABN7BGJ4_9HEMI</name>
<dbReference type="InterPro" id="IPR045199">
    <property type="entry name" value="ATAD2-like"/>
</dbReference>
<dbReference type="PROSITE" id="PS00633">
    <property type="entry name" value="BROMODOMAIN_1"/>
    <property type="match status" value="1"/>
</dbReference>
<dbReference type="Gene3D" id="1.20.920.10">
    <property type="entry name" value="Bromodomain-like"/>
    <property type="match status" value="1"/>
</dbReference>
<evidence type="ECO:0000259" key="7">
    <source>
        <dbReference type="PROSITE" id="PS50014"/>
    </source>
</evidence>
<keyword evidence="3" id="KW-0067">ATP-binding</keyword>
<dbReference type="SUPFAM" id="SSF47370">
    <property type="entry name" value="Bromodomain"/>
    <property type="match status" value="1"/>
</dbReference>
<evidence type="ECO:0000256" key="1">
    <source>
        <dbReference type="ARBA" id="ARBA00006914"/>
    </source>
</evidence>
<dbReference type="CDD" id="cd05528">
    <property type="entry name" value="Bromo_AAA"/>
    <property type="match status" value="1"/>
</dbReference>
<protein>
    <submittedName>
        <fullName evidence="8">ATPase family associated with various cellular activities (AAA)</fullName>
    </submittedName>
</protein>
<evidence type="ECO:0000256" key="5">
    <source>
        <dbReference type="PROSITE-ProRule" id="PRU00035"/>
    </source>
</evidence>
<feature type="compositionally biased region" description="Polar residues" evidence="6">
    <location>
        <begin position="318"/>
        <end position="333"/>
    </location>
</feature>
<dbReference type="PANTHER" id="PTHR23069:SF0">
    <property type="entry name" value="TAT-BINDING HOMOLOG 7"/>
    <property type="match status" value="1"/>
</dbReference>
<dbReference type="InterPro" id="IPR036427">
    <property type="entry name" value="Bromodomain-like_sf"/>
</dbReference>
<comment type="similarity">
    <text evidence="1">Belongs to the AAA ATPase family.</text>
</comment>
<feature type="region of interest" description="Disordered" evidence="6">
    <location>
        <begin position="460"/>
        <end position="481"/>
    </location>
</feature>
<feature type="domain" description="Bromo" evidence="7">
    <location>
        <begin position="134"/>
        <end position="204"/>
    </location>
</feature>
<dbReference type="SMART" id="SM00297">
    <property type="entry name" value="BROMO"/>
    <property type="match status" value="1"/>
</dbReference>
<organism evidence="8 9">
    <name type="scientific">Nesidiocoris tenuis</name>
    <dbReference type="NCBI Taxonomy" id="355587"/>
    <lineage>
        <taxon>Eukaryota</taxon>
        <taxon>Metazoa</taxon>
        <taxon>Ecdysozoa</taxon>
        <taxon>Arthropoda</taxon>
        <taxon>Hexapoda</taxon>
        <taxon>Insecta</taxon>
        <taxon>Pterygota</taxon>
        <taxon>Neoptera</taxon>
        <taxon>Paraneoptera</taxon>
        <taxon>Hemiptera</taxon>
        <taxon>Heteroptera</taxon>
        <taxon>Panheteroptera</taxon>
        <taxon>Cimicomorpha</taxon>
        <taxon>Miridae</taxon>
        <taxon>Dicyphina</taxon>
        <taxon>Nesidiocoris</taxon>
    </lineage>
</organism>
<evidence type="ECO:0000256" key="3">
    <source>
        <dbReference type="ARBA" id="ARBA00022840"/>
    </source>
</evidence>
<dbReference type="InterPro" id="IPR001487">
    <property type="entry name" value="Bromodomain"/>
</dbReference>
<dbReference type="InterPro" id="IPR018359">
    <property type="entry name" value="Bromodomain_CS"/>
</dbReference>
<accession>A0ABN7BGJ4</accession>
<evidence type="ECO:0000256" key="2">
    <source>
        <dbReference type="ARBA" id="ARBA00022741"/>
    </source>
</evidence>
<dbReference type="PRINTS" id="PR00503">
    <property type="entry name" value="BROMODOMAIN"/>
</dbReference>
<evidence type="ECO:0000313" key="9">
    <source>
        <dbReference type="Proteomes" id="UP001307889"/>
    </source>
</evidence>
<proteinExistence type="inferred from homology"/>
<feature type="compositionally biased region" description="Polar residues" evidence="6">
    <location>
        <begin position="472"/>
        <end position="481"/>
    </location>
</feature>
<dbReference type="Pfam" id="PF00439">
    <property type="entry name" value="Bromodomain"/>
    <property type="match status" value="1"/>
</dbReference>
<keyword evidence="2" id="KW-0547">Nucleotide-binding</keyword>
<evidence type="ECO:0000256" key="6">
    <source>
        <dbReference type="SAM" id="MobiDB-lite"/>
    </source>
</evidence>
<sequence>MTNALVTDVPASDVTVTDVPVTDVLVTIIAVTDVPLTSVPVKNLFSKKRKEVYLVPQPTKEQREAFFRPLFRIKALKAPPKPKPKREEMEILLEAPPTPPPQLTPEEMQARFREEENTLRELRIFLRQICAKLARNKQFYMFSKPVDVEEVPDYLSVIKEPMDLETMMTKIDHHKYTCAQDFLNDIDLMCANALEYNPDRNPADKQIRHRACYLQDTAYALIKAEMDSDFEDNCRKIRDDRKKLEVKTEATATVAPAVVKTEDMDVQSHDAKTVESSDAKISPGASTSGALSSSGLKRKRHNKSPWSKGFLGKKKKTPTNGSNPSASRASTENDVPDAGPAGQSTPQKNRSSNLSDAAGDGSHLDESRLLDNSLTMNGYITGATEDTEEETTGTPKVVKIDRPALNRLLEETVEVTATRNGHDQLTDLYGLMSEAINAYKFKWDRTNLIQELQKLLREFSAGETSSEDEGQSHTQQQPSPC</sequence>
<dbReference type="Proteomes" id="UP001307889">
    <property type="component" value="Chromosome 14"/>
</dbReference>
<feature type="compositionally biased region" description="Basic and acidic residues" evidence="6">
    <location>
        <begin position="261"/>
        <end position="278"/>
    </location>
</feature>
<feature type="compositionally biased region" description="Low complexity" evidence="6">
    <location>
        <begin position="282"/>
        <end position="295"/>
    </location>
</feature>